<dbReference type="AlphaFoldDB" id="A0A3P7ISR9"/>
<dbReference type="EMBL" id="UYYB01009224">
    <property type="protein sequence ID" value="VDM68564.1"/>
    <property type="molecule type" value="Genomic_DNA"/>
</dbReference>
<name>A0A3P7ISR9_STRVU</name>
<sequence length="102" mass="11480">MVVKLCFSVAKAFTSRRGHSDQLVYFIPCDYSYRKGDEDAKNFIAELQRSKVGDNFLIVSNTKTSADTAEAYSLEVNNVVGNEQEIPKKIADFGEDWMCNAE</sequence>
<evidence type="ECO:0000313" key="2">
    <source>
        <dbReference type="Proteomes" id="UP000270094"/>
    </source>
</evidence>
<proteinExistence type="predicted"/>
<protein>
    <submittedName>
        <fullName evidence="1">Uncharacterized protein</fullName>
    </submittedName>
</protein>
<dbReference type="Proteomes" id="UP000270094">
    <property type="component" value="Unassembled WGS sequence"/>
</dbReference>
<reference evidence="1 2" key="1">
    <citation type="submission" date="2018-11" db="EMBL/GenBank/DDBJ databases">
        <authorList>
            <consortium name="Pathogen Informatics"/>
        </authorList>
    </citation>
    <scope>NUCLEOTIDE SEQUENCE [LARGE SCALE GENOMIC DNA]</scope>
</reference>
<keyword evidence="2" id="KW-1185">Reference proteome</keyword>
<gene>
    <name evidence="1" type="ORF">SVUK_LOCUS3562</name>
</gene>
<evidence type="ECO:0000313" key="1">
    <source>
        <dbReference type="EMBL" id="VDM68564.1"/>
    </source>
</evidence>
<accession>A0A3P7ISR9</accession>
<organism evidence="1 2">
    <name type="scientific">Strongylus vulgaris</name>
    <name type="common">Blood worm</name>
    <dbReference type="NCBI Taxonomy" id="40348"/>
    <lineage>
        <taxon>Eukaryota</taxon>
        <taxon>Metazoa</taxon>
        <taxon>Ecdysozoa</taxon>
        <taxon>Nematoda</taxon>
        <taxon>Chromadorea</taxon>
        <taxon>Rhabditida</taxon>
        <taxon>Rhabditina</taxon>
        <taxon>Rhabditomorpha</taxon>
        <taxon>Strongyloidea</taxon>
        <taxon>Strongylidae</taxon>
        <taxon>Strongylus</taxon>
    </lineage>
</organism>